<dbReference type="EMBL" id="LAZR01000211">
    <property type="protein sequence ID" value="KKN81696.1"/>
    <property type="molecule type" value="Genomic_DNA"/>
</dbReference>
<organism evidence="1">
    <name type="scientific">marine sediment metagenome</name>
    <dbReference type="NCBI Taxonomy" id="412755"/>
    <lineage>
        <taxon>unclassified sequences</taxon>
        <taxon>metagenomes</taxon>
        <taxon>ecological metagenomes</taxon>
    </lineage>
</organism>
<proteinExistence type="predicted"/>
<reference evidence="1" key="1">
    <citation type="journal article" date="2015" name="Nature">
        <title>Complex archaea that bridge the gap between prokaryotes and eukaryotes.</title>
        <authorList>
            <person name="Spang A."/>
            <person name="Saw J.H."/>
            <person name="Jorgensen S.L."/>
            <person name="Zaremba-Niedzwiedzka K."/>
            <person name="Martijn J."/>
            <person name="Lind A.E."/>
            <person name="van Eijk R."/>
            <person name="Schleper C."/>
            <person name="Guy L."/>
            <person name="Ettema T.J."/>
        </authorList>
    </citation>
    <scope>NUCLEOTIDE SEQUENCE</scope>
</reference>
<protein>
    <submittedName>
        <fullName evidence="1">Uncharacterized protein</fullName>
    </submittedName>
</protein>
<comment type="caution">
    <text evidence="1">The sequence shown here is derived from an EMBL/GenBank/DDBJ whole genome shotgun (WGS) entry which is preliminary data.</text>
</comment>
<sequence>MELNELCKTCKWRQQTFVGQLHYGGHNHDYCSAPRSTQCPVTNGSVLDFKDTDAVSQQEHYIPNRYCPECGKHTLAFIEVCESDSDAIKTSRSCDCCTNIVYIYEFKE</sequence>
<gene>
    <name evidence="1" type="ORF">LCGC14_0316080</name>
</gene>
<evidence type="ECO:0000313" key="1">
    <source>
        <dbReference type="EMBL" id="KKN81696.1"/>
    </source>
</evidence>
<name>A0A0F9W7N3_9ZZZZ</name>
<accession>A0A0F9W7N3</accession>
<dbReference type="AlphaFoldDB" id="A0A0F9W7N3"/>